<evidence type="ECO:0000256" key="5">
    <source>
        <dbReference type="ARBA" id="ARBA00022989"/>
    </source>
</evidence>
<evidence type="ECO:0000256" key="4">
    <source>
        <dbReference type="ARBA" id="ARBA00022692"/>
    </source>
</evidence>
<keyword evidence="5 7" id="KW-1133">Transmembrane helix</keyword>
<evidence type="ECO:0000313" key="12">
    <source>
        <dbReference type="Proteomes" id="UP000186883"/>
    </source>
</evidence>
<name>A0A154MQ39_9PSEU</name>
<evidence type="ECO:0000256" key="7">
    <source>
        <dbReference type="SAM" id="Phobius"/>
    </source>
</evidence>
<keyword evidence="6 7" id="KW-0472">Membrane</keyword>
<protein>
    <recommendedName>
        <fullName evidence="8">Major facilitator superfamily (MFS) profile domain-containing protein</fullName>
    </recommendedName>
</protein>
<reference evidence="9 11" key="1">
    <citation type="submission" date="2015-12" db="EMBL/GenBank/DDBJ databases">
        <title>Amycolatopsis regifaucium genome sequencing and assembly.</title>
        <authorList>
            <person name="Mayilraj S."/>
        </authorList>
    </citation>
    <scope>NUCLEOTIDE SEQUENCE [LARGE SCALE GENOMIC DNA]</scope>
    <source>
        <strain evidence="9 11">GY080</strain>
    </source>
</reference>
<dbReference type="InterPro" id="IPR011701">
    <property type="entry name" value="MFS"/>
</dbReference>
<evidence type="ECO:0000256" key="2">
    <source>
        <dbReference type="ARBA" id="ARBA00022448"/>
    </source>
</evidence>
<dbReference type="Gene3D" id="1.20.1720.10">
    <property type="entry name" value="Multidrug resistance protein D"/>
    <property type="match status" value="1"/>
</dbReference>
<dbReference type="Pfam" id="PF07690">
    <property type="entry name" value="MFS_1"/>
    <property type="match status" value="1"/>
</dbReference>
<feature type="transmembrane region" description="Helical" evidence="7">
    <location>
        <begin position="45"/>
        <end position="67"/>
    </location>
</feature>
<dbReference type="PROSITE" id="PS50850">
    <property type="entry name" value="MFS"/>
    <property type="match status" value="1"/>
</dbReference>
<dbReference type="PANTHER" id="PTHR42718:SF46">
    <property type="entry name" value="BLR6921 PROTEIN"/>
    <property type="match status" value="1"/>
</dbReference>
<evidence type="ECO:0000313" key="11">
    <source>
        <dbReference type="Proteomes" id="UP000076321"/>
    </source>
</evidence>
<dbReference type="InterPro" id="IPR020846">
    <property type="entry name" value="MFS_dom"/>
</dbReference>
<keyword evidence="4 7" id="KW-0812">Transmembrane</keyword>
<evidence type="ECO:0000259" key="8">
    <source>
        <dbReference type="PROSITE" id="PS50850"/>
    </source>
</evidence>
<dbReference type="GO" id="GO:0005886">
    <property type="term" value="C:plasma membrane"/>
    <property type="evidence" value="ECO:0007669"/>
    <property type="project" value="UniProtKB-SubCell"/>
</dbReference>
<dbReference type="EMBL" id="LOBU02000015">
    <property type="protein sequence ID" value="OKA06446.1"/>
    <property type="molecule type" value="Genomic_DNA"/>
</dbReference>
<dbReference type="Proteomes" id="UP000076321">
    <property type="component" value="Unassembled WGS sequence"/>
</dbReference>
<proteinExistence type="predicted"/>
<organism evidence="9 11">
    <name type="scientific">Amycolatopsis regifaucium</name>
    <dbReference type="NCBI Taxonomy" id="546365"/>
    <lineage>
        <taxon>Bacteria</taxon>
        <taxon>Bacillati</taxon>
        <taxon>Actinomycetota</taxon>
        <taxon>Actinomycetes</taxon>
        <taxon>Pseudonocardiales</taxon>
        <taxon>Pseudonocardiaceae</taxon>
        <taxon>Amycolatopsis</taxon>
    </lineage>
</organism>
<evidence type="ECO:0000313" key="9">
    <source>
        <dbReference type="EMBL" id="KZB86365.1"/>
    </source>
</evidence>
<feature type="domain" description="Major facilitator superfamily (MFS) profile" evidence="8">
    <location>
        <begin position="10"/>
        <end position="92"/>
    </location>
</feature>
<evidence type="ECO:0000256" key="1">
    <source>
        <dbReference type="ARBA" id="ARBA00004651"/>
    </source>
</evidence>
<keyword evidence="12" id="KW-1185">Reference proteome</keyword>
<dbReference type="AlphaFoldDB" id="A0A154MQ39"/>
<accession>A0A154MQ39</accession>
<dbReference type="PANTHER" id="PTHR42718">
    <property type="entry name" value="MAJOR FACILITATOR SUPERFAMILY MULTIDRUG TRANSPORTER MFSC"/>
    <property type="match status" value="1"/>
</dbReference>
<comment type="subcellular location">
    <subcellularLocation>
        <location evidence="1">Cell membrane</location>
        <topology evidence="1">Multi-pass membrane protein</topology>
    </subcellularLocation>
</comment>
<feature type="transmembrane region" description="Helical" evidence="7">
    <location>
        <begin position="12"/>
        <end position="39"/>
    </location>
</feature>
<gene>
    <name evidence="10" type="ORF">ATP06_0225375</name>
    <name evidence="9" type="ORF">AVL48_26575</name>
</gene>
<dbReference type="SUPFAM" id="SSF103473">
    <property type="entry name" value="MFS general substrate transporter"/>
    <property type="match status" value="1"/>
</dbReference>
<dbReference type="EMBL" id="LQCI01000008">
    <property type="protein sequence ID" value="KZB86365.1"/>
    <property type="molecule type" value="Genomic_DNA"/>
</dbReference>
<comment type="caution">
    <text evidence="9">The sequence shown here is derived from an EMBL/GenBank/DDBJ whole genome shotgun (WGS) entry which is preliminary data.</text>
</comment>
<dbReference type="RefSeq" id="WP_061980553.1">
    <property type="nucleotide sequence ID" value="NZ_FOPQ01000018.1"/>
</dbReference>
<reference evidence="10 12" key="2">
    <citation type="submission" date="2016-11" db="EMBL/GenBank/DDBJ databases">
        <title>Genome sequencing of Amycolatopsis regifaucium.</title>
        <authorList>
            <person name="Mayilraj S."/>
            <person name="Kaur N."/>
        </authorList>
    </citation>
    <scope>NUCLEOTIDE SEQUENCE [LARGE SCALE GENOMIC DNA]</scope>
    <source>
        <strain evidence="10 12">GY080</strain>
    </source>
</reference>
<keyword evidence="3" id="KW-1003">Cell membrane</keyword>
<evidence type="ECO:0000313" key="10">
    <source>
        <dbReference type="EMBL" id="OKA06446.1"/>
    </source>
</evidence>
<evidence type="ECO:0000256" key="6">
    <source>
        <dbReference type="ARBA" id="ARBA00023136"/>
    </source>
</evidence>
<dbReference type="Proteomes" id="UP000186883">
    <property type="component" value="Unassembled WGS sequence"/>
</dbReference>
<evidence type="ECO:0000256" key="3">
    <source>
        <dbReference type="ARBA" id="ARBA00022475"/>
    </source>
</evidence>
<dbReference type="GO" id="GO:0022857">
    <property type="term" value="F:transmembrane transporter activity"/>
    <property type="evidence" value="ECO:0007669"/>
    <property type="project" value="InterPro"/>
</dbReference>
<dbReference type="InterPro" id="IPR036259">
    <property type="entry name" value="MFS_trans_sf"/>
</dbReference>
<keyword evidence="2" id="KW-0813">Transport</keyword>
<sequence>MTPSRGEGAVLALACAGTFVVILDATIVSVALPAIRFGLGFSPSALTWVVNAYTLAFAGFLSLGGRLSDEFGIRRMFVLGMSLFTVARLRAC</sequence>